<feature type="domain" description="NodB homology" evidence="24">
    <location>
        <begin position="173"/>
        <end position="363"/>
    </location>
</feature>
<keyword evidence="17" id="KW-0449">Lipoprotein</keyword>
<keyword evidence="16" id="KW-0170">Cobalt</keyword>
<evidence type="ECO:0000256" key="7">
    <source>
        <dbReference type="ARBA" id="ARBA00022525"/>
    </source>
</evidence>
<dbReference type="STRING" id="2020962.A0A2N1J8L9"/>
<evidence type="ECO:0000256" key="21">
    <source>
        <dbReference type="ARBA" id="ARBA00048494"/>
    </source>
</evidence>
<accession>A0A2N1J8L9</accession>
<keyword evidence="9" id="KW-0479">Metal-binding</keyword>
<dbReference type="PANTHER" id="PTHR10587">
    <property type="entry name" value="GLYCOSYL TRANSFERASE-RELATED"/>
    <property type="match status" value="1"/>
</dbReference>
<dbReference type="GO" id="GO:0071555">
    <property type="term" value="P:cell wall organization"/>
    <property type="evidence" value="ECO:0007669"/>
    <property type="project" value="UniProtKB-KW"/>
</dbReference>
<comment type="catalytic activity">
    <reaction evidence="21">
        <text>[(1-&gt;4)-N-acetyl-beta-D-glucosaminyl](n) + n H2O = chitosan + n acetate</text>
        <dbReference type="Rhea" id="RHEA:10464"/>
        <dbReference type="Rhea" id="RHEA-COMP:9593"/>
        <dbReference type="Rhea" id="RHEA-COMP:9597"/>
        <dbReference type="ChEBI" id="CHEBI:15377"/>
        <dbReference type="ChEBI" id="CHEBI:17029"/>
        <dbReference type="ChEBI" id="CHEBI:30089"/>
        <dbReference type="ChEBI" id="CHEBI:57704"/>
        <dbReference type="EC" id="3.5.1.41"/>
    </reaction>
    <physiologicalReaction direction="left-to-right" evidence="21">
        <dbReference type="Rhea" id="RHEA:10465"/>
    </physiologicalReaction>
</comment>
<dbReference type="GO" id="GO:0009272">
    <property type="term" value="P:fungal-type cell wall biogenesis"/>
    <property type="evidence" value="ECO:0007669"/>
    <property type="project" value="UniProtKB-ARBA"/>
</dbReference>
<keyword evidence="14" id="KW-0325">Glycoprotein</keyword>
<dbReference type="GO" id="GO:0005886">
    <property type="term" value="C:plasma membrane"/>
    <property type="evidence" value="ECO:0007669"/>
    <property type="project" value="UniProtKB-SubCell"/>
</dbReference>
<evidence type="ECO:0000256" key="5">
    <source>
        <dbReference type="ARBA" id="ARBA00022475"/>
    </source>
</evidence>
<evidence type="ECO:0000256" key="1">
    <source>
        <dbReference type="ARBA" id="ARBA00001941"/>
    </source>
</evidence>
<evidence type="ECO:0000313" key="26">
    <source>
        <dbReference type="Proteomes" id="UP000232875"/>
    </source>
</evidence>
<sequence>MRLPIAFVSSTLVLLSALRVSAHIGPGFAMPESRDVVHHHLRSRGTNGRLMLRAAPSSESQESSEQDPSQECKPYGLKSSSALGKVYPKAGQIADIVSGDDTGATLFKEILDSGIIPGNVQVKKGTQGNMGIDQGQSDSYDDSDPDCWWTATGCTSPKHKQLSHDLDSCPEPNTWGLSFDDGPNCSHNAFYDFLQKEKLRATLFYIGTNVIDWPLQAQRGLTDGHDICVHTWSHHYTTTLSTSQVFSELYYTMRIIKDVIGVTPRCWRPPYGDVDDRVRAIATALGLRTIVWDHDTDDWNIVPGGKQSTAKIESNYQKIIDAGKNGSTADKGIMVLTHELTNQTMDMFMNEYSKVKAAYKNLVPISACMNASSPYVEDQPTYSNFADFTSGKVDAQGLPQPDAIKINVNSKLNITSEKDQKSAGGFSSASAKKSKTQGDSSSSSPDSQASAAPNSNKSSDKEDGNSASFTPIHVLSISMTAALVSFASWAL</sequence>
<comment type="similarity">
    <text evidence="4">Belongs to the polysaccharide deacetylase family.</text>
</comment>
<evidence type="ECO:0000256" key="2">
    <source>
        <dbReference type="ARBA" id="ARBA00004191"/>
    </source>
</evidence>
<dbReference type="GO" id="GO:0004099">
    <property type="term" value="F:chitin deacetylase activity"/>
    <property type="evidence" value="ECO:0007669"/>
    <property type="project" value="UniProtKB-EC"/>
</dbReference>
<evidence type="ECO:0000256" key="20">
    <source>
        <dbReference type="ARBA" id="ARBA00024056"/>
    </source>
</evidence>
<evidence type="ECO:0000256" key="9">
    <source>
        <dbReference type="ARBA" id="ARBA00022723"/>
    </source>
</evidence>
<reference evidence="25 26" key="1">
    <citation type="submission" date="2017-10" db="EMBL/GenBank/DDBJ databases">
        <title>A novel species of cold-tolerant Malassezia isolated from bats.</title>
        <authorList>
            <person name="Lorch J.M."/>
            <person name="Palmer J.M."/>
            <person name="Vanderwolf K.J."/>
            <person name="Schmidt K.Z."/>
            <person name="Verant M.L."/>
            <person name="Weller T.J."/>
            <person name="Blehert D.S."/>
        </authorList>
    </citation>
    <scope>NUCLEOTIDE SEQUENCE [LARGE SCALE GENOMIC DNA]</scope>
    <source>
        <strain evidence="25 26">NWHC:44797-103</strain>
    </source>
</reference>
<feature type="region of interest" description="Disordered" evidence="22">
    <location>
        <begin position="54"/>
        <end position="75"/>
    </location>
</feature>
<gene>
    <name evidence="25" type="ORF">MVES_003326</name>
</gene>
<evidence type="ECO:0000256" key="16">
    <source>
        <dbReference type="ARBA" id="ARBA00023285"/>
    </source>
</evidence>
<evidence type="ECO:0000259" key="24">
    <source>
        <dbReference type="PROSITE" id="PS51677"/>
    </source>
</evidence>
<evidence type="ECO:0000256" key="15">
    <source>
        <dbReference type="ARBA" id="ARBA00023277"/>
    </source>
</evidence>
<evidence type="ECO:0000256" key="8">
    <source>
        <dbReference type="ARBA" id="ARBA00022622"/>
    </source>
</evidence>
<dbReference type="InterPro" id="IPR002509">
    <property type="entry name" value="NODB_dom"/>
</dbReference>
<evidence type="ECO:0000313" key="25">
    <source>
        <dbReference type="EMBL" id="PKI82903.1"/>
    </source>
</evidence>
<dbReference type="Proteomes" id="UP000232875">
    <property type="component" value="Unassembled WGS sequence"/>
</dbReference>
<dbReference type="PANTHER" id="PTHR10587:SF98">
    <property type="entry name" value="CHITIN DEACETYLASE"/>
    <property type="match status" value="1"/>
</dbReference>
<feature type="signal peptide" evidence="23">
    <location>
        <begin position="1"/>
        <end position="22"/>
    </location>
</feature>
<feature type="compositionally biased region" description="Low complexity" evidence="22">
    <location>
        <begin position="56"/>
        <end position="71"/>
    </location>
</feature>
<comment type="cofactor">
    <cofactor evidence="1">
        <name>Co(2+)</name>
        <dbReference type="ChEBI" id="CHEBI:48828"/>
    </cofactor>
</comment>
<evidence type="ECO:0000256" key="19">
    <source>
        <dbReference type="ARBA" id="ARBA00023326"/>
    </source>
</evidence>
<proteinExistence type="inferred from homology"/>
<keyword evidence="5" id="KW-1003">Cell membrane</keyword>
<evidence type="ECO:0000256" key="13">
    <source>
        <dbReference type="ARBA" id="ARBA00023136"/>
    </source>
</evidence>
<comment type="subcellular location">
    <subcellularLocation>
        <location evidence="3">Cell membrane</location>
        <topology evidence="3">Lipid-anchor</topology>
        <topology evidence="3">GPI-anchor</topology>
    </subcellularLocation>
    <subcellularLocation>
        <location evidence="2">Secreted</location>
        <location evidence="2">Cell wall</location>
    </subcellularLocation>
</comment>
<feature type="region of interest" description="Disordered" evidence="22">
    <location>
        <begin position="417"/>
        <end position="468"/>
    </location>
</feature>
<evidence type="ECO:0000256" key="14">
    <source>
        <dbReference type="ARBA" id="ARBA00023180"/>
    </source>
</evidence>
<name>A0A2N1J8L9_9BASI</name>
<evidence type="ECO:0000256" key="10">
    <source>
        <dbReference type="ARBA" id="ARBA00022729"/>
    </source>
</evidence>
<keyword evidence="8" id="KW-0336">GPI-anchor</keyword>
<organism evidence="25 26">
    <name type="scientific">Malassezia vespertilionis</name>
    <dbReference type="NCBI Taxonomy" id="2020962"/>
    <lineage>
        <taxon>Eukaryota</taxon>
        <taxon>Fungi</taxon>
        <taxon>Dikarya</taxon>
        <taxon>Basidiomycota</taxon>
        <taxon>Ustilaginomycotina</taxon>
        <taxon>Malasseziomycetes</taxon>
        <taxon>Malasseziales</taxon>
        <taxon>Malasseziaceae</taxon>
        <taxon>Malassezia</taxon>
    </lineage>
</organism>
<dbReference type="OrthoDB" id="407355at2759"/>
<evidence type="ECO:0000256" key="23">
    <source>
        <dbReference type="SAM" id="SignalP"/>
    </source>
</evidence>
<dbReference type="Pfam" id="PF01522">
    <property type="entry name" value="Polysacc_deac_1"/>
    <property type="match status" value="1"/>
</dbReference>
<dbReference type="AlphaFoldDB" id="A0A2N1J8L9"/>
<evidence type="ECO:0000256" key="17">
    <source>
        <dbReference type="ARBA" id="ARBA00023288"/>
    </source>
</evidence>
<evidence type="ECO:0000256" key="3">
    <source>
        <dbReference type="ARBA" id="ARBA00004609"/>
    </source>
</evidence>
<dbReference type="EC" id="3.5.1.41" evidence="20"/>
<dbReference type="InterPro" id="IPR011330">
    <property type="entry name" value="Glyco_hydro/deAcase_b/a-brl"/>
</dbReference>
<dbReference type="Gene3D" id="3.20.20.370">
    <property type="entry name" value="Glycoside hydrolase/deacetylase"/>
    <property type="match status" value="1"/>
</dbReference>
<evidence type="ECO:0000256" key="22">
    <source>
        <dbReference type="SAM" id="MobiDB-lite"/>
    </source>
</evidence>
<dbReference type="InterPro" id="IPR050248">
    <property type="entry name" value="Polysacc_deacetylase_ArnD"/>
</dbReference>
<dbReference type="GO" id="GO:0046872">
    <property type="term" value="F:metal ion binding"/>
    <property type="evidence" value="ECO:0007669"/>
    <property type="project" value="UniProtKB-KW"/>
</dbReference>
<dbReference type="GO" id="GO:0000272">
    <property type="term" value="P:polysaccharide catabolic process"/>
    <property type="evidence" value="ECO:0007669"/>
    <property type="project" value="UniProtKB-KW"/>
</dbReference>
<keyword evidence="19" id="KW-0624">Polysaccharide degradation</keyword>
<dbReference type="GO" id="GO:0098552">
    <property type="term" value="C:side of membrane"/>
    <property type="evidence" value="ECO:0007669"/>
    <property type="project" value="UniProtKB-KW"/>
</dbReference>
<dbReference type="CDD" id="cd10952">
    <property type="entry name" value="CE4_MrCDA_like"/>
    <property type="match status" value="1"/>
</dbReference>
<keyword evidence="10 23" id="KW-0732">Signal</keyword>
<evidence type="ECO:0000256" key="6">
    <source>
        <dbReference type="ARBA" id="ARBA00022512"/>
    </source>
</evidence>
<keyword evidence="11" id="KW-0378">Hydrolase</keyword>
<keyword evidence="12" id="KW-0146">Chitin degradation</keyword>
<dbReference type="FunFam" id="3.20.20.370:FF:000004">
    <property type="entry name" value="Related to Chitin deacetylase"/>
    <property type="match status" value="1"/>
</dbReference>
<dbReference type="SUPFAM" id="SSF88713">
    <property type="entry name" value="Glycoside hydrolase/deacetylase"/>
    <property type="match status" value="1"/>
</dbReference>
<evidence type="ECO:0000256" key="4">
    <source>
        <dbReference type="ARBA" id="ARBA00010973"/>
    </source>
</evidence>
<keyword evidence="7" id="KW-0964">Secreted</keyword>
<keyword evidence="6" id="KW-0134">Cell wall</keyword>
<feature type="compositionally biased region" description="Low complexity" evidence="22">
    <location>
        <begin position="422"/>
        <end position="431"/>
    </location>
</feature>
<feature type="chain" id="PRO_5014858381" description="chitin deacetylase" evidence="23">
    <location>
        <begin position="23"/>
        <end position="491"/>
    </location>
</feature>
<keyword evidence="13" id="KW-0472">Membrane</keyword>
<evidence type="ECO:0000256" key="18">
    <source>
        <dbReference type="ARBA" id="ARBA00023316"/>
    </source>
</evidence>
<dbReference type="EMBL" id="KZ454993">
    <property type="protein sequence ID" value="PKI82903.1"/>
    <property type="molecule type" value="Genomic_DNA"/>
</dbReference>
<keyword evidence="18" id="KW-0961">Cell wall biogenesis/degradation</keyword>
<protein>
    <recommendedName>
        <fullName evidence="20">chitin deacetylase</fullName>
        <ecNumber evidence="20">3.5.1.41</ecNumber>
    </recommendedName>
</protein>
<dbReference type="GO" id="GO:0006032">
    <property type="term" value="P:chitin catabolic process"/>
    <property type="evidence" value="ECO:0007669"/>
    <property type="project" value="UniProtKB-KW"/>
</dbReference>
<evidence type="ECO:0000256" key="12">
    <source>
        <dbReference type="ARBA" id="ARBA00023024"/>
    </source>
</evidence>
<keyword evidence="15" id="KW-0119">Carbohydrate metabolism</keyword>
<feature type="compositionally biased region" description="Low complexity" evidence="22">
    <location>
        <begin position="439"/>
        <end position="456"/>
    </location>
</feature>
<keyword evidence="26" id="KW-1185">Reference proteome</keyword>
<dbReference type="PROSITE" id="PS51677">
    <property type="entry name" value="NODB"/>
    <property type="match status" value="1"/>
</dbReference>
<evidence type="ECO:0000256" key="11">
    <source>
        <dbReference type="ARBA" id="ARBA00022801"/>
    </source>
</evidence>